<feature type="signal peptide" evidence="2">
    <location>
        <begin position="1"/>
        <end position="20"/>
    </location>
</feature>
<dbReference type="EMBL" id="SPHZ02000009">
    <property type="protein sequence ID" value="KAF0900207.1"/>
    <property type="molecule type" value="Genomic_DNA"/>
</dbReference>
<dbReference type="Proteomes" id="UP000479710">
    <property type="component" value="Unassembled WGS sequence"/>
</dbReference>
<evidence type="ECO:0000256" key="1">
    <source>
        <dbReference type="SAM" id="Phobius"/>
    </source>
</evidence>
<accession>A0A6G1CJJ1</accession>
<comment type="caution">
    <text evidence="3">The sequence shown here is derived from an EMBL/GenBank/DDBJ whole genome shotgun (WGS) entry which is preliminary data.</text>
</comment>
<organism evidence="3 4">
    <name type="scientific">Oryza meyeriana var. granulata</name>
    <dbReference type="NCBI Taxonomy" id="110450"/>
    <lineage>
        <taxon>Eukaryota</taxon>
        <taxon>Viridiplantae</taxon>
        <taxon>Streptophyta</taxon>
        <taxon>Embryophyta</taxon>
        <taxon>Tracheophyta</taxon>
        <taxon>Spermatophyta</taxon>
        <taxon>Magnoliopsida</taxon>
        <taxon>Liliopsida</taxon>
        <taxon>Poales</taxon>
        <taxon>Poaceae</taxon>
        <taxon>BOP clade</taxon>
        <taxon>Oryzoideae</taxon>
        <taxon>Oryzeae</taxon>
        <taxon>Oryzinae</taxon>
        <taxon>Oryza</taxon>
        <taxon>Oryza meyeriana</taxon>
    </lineage>
</organism>
<evidence type="ECO:0000256" key="2">
    <source>
        <dbReference type="SAM" id="SignalP"/>
    </source>
</evidence>
<evidence type="ECO:0008006" key="5">
    <source>
        <dbReference type="Google" id="ProtNLM"/>
    </source>
</evidence>
<evidence type="ECO:0000313" key="3">
    <source>
        <dbReference type="EMBL" id="KAF0900207.1"/>
    </source>
</evidence>
<feature type="transmembrane region" description="Helical" evidence="1">
    <location>
        <begin position="48"/>
        <end position="68"/>
    </location>
</feature>
<gene>
    <name evidence="3" type="ORF">E2562_028689</name>
</gene>
<keyword evidence="1" id="KW-0472">Membrane</keyword>
<reference evidence="3 4" key="1">
    <citation type="submission" date="2019-11" db="EMBL/GenBank/DDBJ databases">
        <title>Whole genome sequence of Oryza granulata.</title>
        <authorList>
            <person name="Li W."/>
        </authorList>
    </citation>
    <scope>NUCLEOTIDE SEQUENCE [LARGE SCALE GENOMIC DNA]</scope>
    <source>
        <strain evidence="4">cv. Menghai</strain>
        <tissue evidence="3">Leaf</tissue>
    </source>
</reference>
<name>A0A6G1CJJ1_9ORYZ</name>
<protein>
    <recommendedName>
        <fullName evidence="5">CASP-like protein</fullName>
    </recommendedName>
</protein>
<feature type="chain" id="PRO_5026035317" description="CASP-like protein" evidence="2">
    <location>
        <begin position="21"/>
        <end position="95"/>
    </location>
</feature>
<keyword evidence="1" id="KW-0812">Transmembrane</keyword>
<dbReference type="AlphaFoldDB" id="A0A6G1CJJ1"/>
<evidence type="ECO:0000313" key="4">
    <source>
        <dbReference type="Proteomes" id="UP000479710"/>
    </source>
</evidence>
<keyword evidence="2" id="KW-0732">Signal</keyword>
<keyword evidence="4" id="KW-1185">Reference proteome</keyword>
<keyword evidence="1" id="KW-1133">Transmembrane helix</keyword>
<proteinExistence type="predicted"/>
<sequence length="95" mass="9646">MASACALMAMALMSLAFSTAAIWAAAGLAGHDDELRDQATDATCRGDAATALLLLLSVTYFLAVTVVYRELAGGVTVVTDEQRAGHGGARTAADA</sequence>